<proteinExistence type="inferred from homology"/>
<dbReference type="GO" id="GO:0008270">
    <property type="term" value="F:zinc ion binding"/>
    <property type="evidence" value="ECO:0007669"/>
    <property type="project" value="UniProtKB-KW"/>
</dbReference>
<comment type="subcellular location">
    <subcellularLocation>
        <location evidence="1">Membrane</location>
        <topology evidence="1">Single-pass type II membrane protein</topology>
    </subcellularLocation>
</comment>
<keyword evidence="12" id="KW-0119">Carbohydrate metabolism</keyword>
<keyword evidence="10" id="KW-0325">Glycoprotein</keyword>
<feature type="compositionally biased region" description="Polar residues" evidence="15">
    <location>
        <begin position="156"/>
        <end position="170"/>
    </location>
</feature>
<sequence>MPVTYRWDINLTVSDCWAEPQKSHLFDASFLHFLFTHQMPEVSGQDLMFGQVAGLGLMGRGRGKGRILAVVTSSEDPGSGNEEVLPAYRRRGTPHEPLKYDIEEDVTEKTEEGDDVVKLDAPNKKLEGLTVAYGKKRRYSKAKQKSDKVMEENGSGLESKNGDSTRSSGFRHNGSRQKSKPRRAAETGVECKFHQLPEFDQGKRSCRRRLAGHNERRRKPPPGPFGTRYGRIASSFHEDPSRFRSFLVDFSYPNFSCAARDVWPTARTGDRMANNEWHGVLDAPSHAAALHATHPCFQGPPVGAFCSPMELPPGERLAGVSDSSCALSLLSTDPWSSNSAGNRSPVIPASSTFDGQPTTHSVIPSNYFNSSWGTRGHGARISSHEIQHEMGLAGGTTNVSDAHFTGQVEFAPQENGHCLDHGSDRAYDHSVTCPFLLQQRNRGGGELMTKKKRSGRRVEEEGEEEMATRPNGRRLSYIAVPSQIIHSLSSTSLHSLLISPPKKVSRTGHRLLARSTKFLLLLLFLFAGVGTLRVWHDLDPLLPCPHLIRGPLSTAETADSTEELALGVGGGVEARGEFWRQPDGMGYVPCLKFRKQYRAEGEAAARAGRRKKYLLVVVSGGLNQQRNQIVDAVVIARILGAALVVPVLQVNVIWGDESEFSDVFDLEHFKSVLAEDVKVVSSLPSTHIMTRPVQERETPLHVSPDWIRSRYMKRLNREGVLLLRGLDSRLSKDLPPDLQKLRCKVAFRALRFAAPIQELGNKLAMRMRSKGPYLALHLRLEKDVWVRTGCLPGLSPDHDEVIQEQRKLRPKLLTGRSNMTYQERRLAGLCPLTAMEVTRLLKALEAPRDARIYWAGGEPFGGREALLPLLYEFPNLYNKESLTLPGELEQFANRSSLLAAIDYIVCEQSDVFMASHGGNMGHLMRGHRAFAGHKKFITPNKRQMIPYFLDTSLPESEFNRIVKELHQGSLGQPELRTDHKVGKDVTAYPVPECMCNGTSMRSIL</sequence>
<protein>
    <recommendedName>
        <fullName evidence="13">O-fucosyltransferase family protein</fullName>
    </recommendedName>
</protein>
<organism evidence="17 18">
    <name type="scientific">Musa balbisiana</name>
    <name type="common">Banana</name>
    <dbReference type="NCBI Taxonomy" id="52838"/>
    <lineage>
        <taxon>Eukaryota</taxon>
        <taxon>Viridiplantae</taxon>
        <taxon>Streptophyta</taxon>
        <taxon>Embryophyta</taxon>
        <taxon>Tracheophyta</taxon>
        <taxon>Spermatophyta</taxon>
        <taxon>Magnoliopsida</taxon>
        <taxon>Liliopsida</taxon>
        <taxon>Zingiberales</taxon>
        <taxon>Musaceae</taxon>
        <taxon>Musa</taxon>
    </lineage>
</organism>
<dbReference type="CDD" id="cd11299">
    <property type="entry name" value="O-FucT_plant"/>
    <property type="match status" value="1"/>
</dbReference>
<keyword evidence="9" id="KW-0472">Membrane</keyword>
<feature type="region of interest" description="Disordered" evidence="15">
    <location>
        <begin position="445"/>
        <end position="469"/>
    </location>
</feature>
<keyword evidence="6" id="KW-0812">Transmembrane</keyword>
<accession>A0A4S8K6H1</accession>
<evidence type="ECO:0000256" key="13">
    <source>
        <dbReference type="ARBA" id="ARBA00030350"/>
    </source>
</evidence>
<keyword evidence="18" id="KW-1185">Reference proteome</keyword>
<gene>
    <name evidence="17" type="ORF">C4D60_Mb08t25830</name>
</gene>
<dbReference type="InterPro" id="IPR036893">
    <property type="entry name" value="SBP_sf"/>
</dbReference>
<dbReference type="AlphaFoldDB" id="A0A4S8K6H1"/>
<keyword evidence="5" id="KW-0808">Transferase</keyword>
<feature type="region of interest" description="Disordered" evidence="15">
    <location>
        <begin position="202"/>
        <end position="229"/>
    </location>
</feature>
<dbReference type="Pfam" id="PF03110">
    <property type="entry name" value="SBP"/>
    <property type="match status" value="1"/>
</dbReference>
<keyword evidence="7" id="KW-0735">Signal-anchor</keyword>
<keyword evidence="8" id="KW-1133">Transmembrane helix</keyword>
<dbReference type="GO" id="GO:0005737">
    <property type="term" value="C:cytoplasm"/>
    <property type="evidence" value="ECO:0007669"/>
    <property type="project" value="TreeGrafter"/>
</dbReference>
<comment type="caution">
    <text evidence="17">The sequence shown here is derived from an EMBL/GenBank/DDBJ whole genome shotgun (WGS) entry which is preliminary data.</text>
</comment>
<feature type="compositionally biased region" description="Basic residues" evidence="15">
    <location>
        <begin position="173"/>
        <end position="182"/>
    </location>
</feature>
<dbReference type="PANTHER" id="PTHR31741">
    <property type="entry name" value="OS02G0726500 PROTEIN-RELATED"/>
    <property type="match status" value="1"/>
</dbReference>
<feature type="domain" description="SBP-type" evidence="16">
    <location>
        <begin position="147"/>
        <end position="220"/>
    </location>
</feature>
<evidence type="ECO:0000256" key="1">
    <source>
        <dbReference type="ARBA" id="ARBA00004606"/>
    </source>
</evidence>
<evidence type="ECO:0000256" key="5">
    <source>
        <dbReference type="ARBA" id="ARBA00022679"/>
    </source>
</evidence>
<evidence type="ECO:0000256" key="9">
    <source>
        <dbReference type="ARBA" id="ARBA00023136"/>
    </source>
</evidence>
<dbReference type="PROSITE" id="PS51141">
    <property type="entry name" value="ZF_SBP"/>
    <property type="match status" value="1"/>
</dbReference>
<evidence type="ECO:0000256" key="14">
    <source>
        <dbReference type="PROSITE-ProRule" id="PRU00470"/>
    </source>
</evidence>
<dbReference type="GO" id="GO:0016757">
    <property type="term" value="F:glycosyltransferase activity"/>
    <property type="evidence" value="ECO:0007669"/>
    <property type="project" value="UniProtKB-KW"/>
</dbReference>
<keyword evidence="4" id="KW-0328">Glycosyltransferase</keyword>
<evidence type="ECO:0000256" key="11">
    <source>
        <dbReference type="ARBA" id="ARBA00023253"/>
    </source>
</evidence>
<evidence type="ECO:0000256" key="12">
    <source>
        <dbReference type="ARBA" id="ARBA00023277"/>
    </source>
</evidence>
<name>A0A4S8K6H1_MUSBA</name>
<feature type="region of interest" description="Disordered" evidence="15">
    <location>
        <begin position="136"/>
        <end position="189"/>
    </location>
</feature>
<evidence type="ECO:0000259" key="16">
    <source>
        <dbReference type="PROSITE" id="PS51141"/>
    </source>
</evidence>
<dbReference type="GO" id="GO:0006004">
    <property type="term" value="P:fucose metabolic process"/>
    <property type="evidence" value="ECO:0007669"/>
    <property type="project" value="UniProtKB-KW"/>
</dbReference>
<comment type="similarity">
    <text evidence="3">Belongs to the glycosyltransferase GT106 family.</text>
</comment>
<dbReference type="SUPFAM" id="SSF103612">
    <property type="entry name" value="SBT domain"/>
    <property type="match status" value="1"/>
</dbReference>
<evidence type="ECO:0000256" key="2">
    <source>
        <dbReference type="ARBA" id="ARBA00004881"/>
    </source>
</evidence>
<evidence type="ECO:0000256" key="15">
    <source>
        <dbReference type="SAM" id="MobiDB-lite"/>
    </source>
</evidence>
<keyword evidence="14" id="KW-0863">Zinc-finger</keyword>
<feature type="compositionally biased region" description="Basic residues" evidence="15">
    <location>
        <begin position="204"/>
        <end position="220"/>
    </location>
</feature>
<dbReference type="GO" id="GO:0016020">
    <property type="term" value="C:membrane"/>
    <property type="evidence" value="ECO:0007669"/>
    <property type="project" value="UniProtKB-SubCell"/>
</dbReference>
<evidence type="ECO:0000256" key="3">
    <source>
        <dbReference type="ARBA" id="ARBA00007737"/>
    </source>
</evidence>
<reference evidence="17 18" key="1">
    <citation type="journal article" date="2019" name="Nat. Plants">
        <title>Genome sequencing of Musa balbisiana reveals subgenome evolution and function divergence in polyploid bananas.</title>
        <authorList>
            <person name="Yao X."/>
        </authorList>
    </citation>
    <scope>NUCLEOTIDE SEQUENCE [LARGE SCALE GENOMIC DNA]</scope>
    <source>
        <strain evidence="18">cv. DH-PKW</strain>
        <tissue evidence="17">Leaves</tissue>
    </source>
</reference>
<evidence type="ECO:0000256" key="4">
    <source>
        <dbReference type="ARBA" id="ARBA00022676"/>
    </source>
</evidence>
<dbReference type="GO" id="GO:0005634">
    <property type="term" value="C:nucleus"/>
    <property type="evidence" value="ECO:0007669"/>
    <property type="project" value="InterPro"/>
</dbReference>
<evidence type="ECO:0000256" key="6">
    <source>
        <dbReference type="ARBA" id="ARBA00022692"/>
    </source>
</evidence>
<dbReference type="EMBL" id="PYDT01000002">
    <property type="protein sequence ID" value="THU70516.1"/>
    <property type="molecule type" value="Genomic_DNA"/>
</dbReference>
<dbReference type="InterPro" id="IPR024709">
    <property type="entry name" value="FucosylTrfase_pln"/>
</dbReference>
<evidence type="ECO:0000313" key="17">
    <source>
        <dbReference type="EMBL" id="THU70516.1"/>
    </source>
</evidence>
<dbReference type="GO" id="GO:0003677">
    <property type="term" value="F:DNA binding"/>
    <property type="evidence" value="ECO:0007669"/>
    <property type="project" value="InterPro"/>
</dbReference>
<dbReference type="InterPro" id="IPR019378">
    <property type="entry name" value="GDP-Fuc_O-FucTrfase"/>
</dbReference>
<dbReference type="Pfam" id="PF10250">
    <property type="entry name" value="O-FucT"/>
    <property type="match status" value="1"/>
</dbReference>
<evidence type="ECO:0000313" key="18">
    <source>
        <dbReference type="Proteomes" id="UP000317650"/>
    </source>
</evidence>
<evidence type="ECO:0000256" key="8">
    <source>
        <dbReference type="ARBA" id="ARBA00022989"/>
    </source>
</evidence>
<keyword evidence="14" id="KW-0862">Zinc</keyword>
<dbReference type="PANTHER" id="PTHR31741:SF106">
    <property type="entry name" value="(WILD MALAYSIAN BANANA) HYPOTHETICAL PROTEIN"/>
    <property type="match status" value="1"/>
</dbReference>
<evidence type="ECO:0000256" key="7">
    <source>
        <dbReference type="ARBA" id="ARBA00022968"/>
    </source>
</evidence>
<keyword evidence="14" id="KW-0479">Metal-binding</keyword>
<evidence type="ECO:0000256" key="10">
    <source>
        <dbReference type="ARBA" id="ARBA00023180"/>
    </source>
</evidence>
<comment type="pathway">
    <text evidence="2">Glycan metabolism.</text>
</comment>
<dbReference type="InterPro" id="IPR004333">
    <property type="entry name" value="SBP_dom"/>
</dbReference>
<dbReference type="Proteomes" id="UP000317650">
    <property type="component" value="Chromosome 8"/>
</dbReference>
<keyword evidence="11" id="KW-0294">Fucose metabolism</keyword>